<evidence type="ECO:0000256" key="4">
    <source>
        <dbReference type="ARBA" id="ARBA00023002"/>
    </source>
</evidence>
<keyword evidence="5 6" id="KW-0408">Iron</keyword>
<reference evidence="7 8" key="1">
    <citation type="submission" date="2019-03" db="EMBL/GenBank/DDBJ databases">
        <title>This is whole genome sequence of Paenibacillus sp MS74 strain.</title>
        <authorList>
            <person name="Trinh H.N."/>
        </authorList>
    </citation>
    <scope>NUCLEOTIDE SEQUENCE [LARGE SCALE GENOMIC DNA]</scope>
    <source>
        <strain evidence="7 8">MS74</strain>
    </source>
</reference>
<keyword evidence="4" id="KW-0560">Oxidoreductase</keyword>
<comment type="similarity">
    <text evidence="1">Belongs to the cysteine dioxygenase family.</text>
</comment>
<dbReference type="CDD" id="cd10548">
    <property type="entry name" value="cupin_CDO"/>
    <property type="match status" value="1"/>
</dbReference>
<evidence type="ECO:0000256" key="3">
    <source>
        <dbReference type="ARBA" id="ARBA00022964"/>
    </source>
</evidence>
<keyword evidence="8" id="KW-1185">Reference proteome</keyword>
<gene>
    <name evidence="7" type="ORF">E1757_12920</name>
</gene>
<dbReference type="OrthoDB" id="7059163at2"/>
<accession>A0A4R5KRT1</accession>
<name>A0A4R5KRT1_9BACL</name>
<keyword evidence="2 6" id="KW-0479">Metal-binding</keyword>
<dbReference type="RefSeq" id="WP_133228621.1">
    <property type="nucleotide sequence ID" value="NZ_SMRT01000005.1"/>
</dbReference>
<protein>
    <recommendedName>
        <fullName evidence="9">Cysteine dioxygenase</fullName>
    </recommendedName>
</protein>
<evidence type="ECO:0000256" key="5">
    <source>
        <dbReference type="ARBA" id="ARBA00023004"/>
    </source>
</evidence>
<dbReference type="InterPro" id="IPR014710">
    <property type="entry name" value="RmlC-like_jellyroll"/>
</dbReference>
<evidence type="ECO:0000313" key="7">
    <source>
        <dbReference type="EMBL" id="TDF97517.1"/>
    </source>
</evidence>
<keyword evidence="3" id="KW-0223">Dioxygenase</keyword>
<proteinExistence type="inferred from homology"/>
<dbReference type="PANTHER" id="PTHR12918:SF1">
    <property type="entry name" value="CYSTEINE DIOXYGENASE TYPE 1"/>
    <property type="match status" value="1"/>
</dbReference>
<comment type="caution">
    <text evidence="7">The sequence shown here is derived from an EMBL/GenBank/DDBJ whole genome shotgun (WGS) entry which is preliminary data.</text>
</comment>
<dbReference type="InterPro" id="IPR010300">
    <property type="entry name" value="CDO_1"/>
</dbReference>
<dbReference type="PANTHER" id="PTHR12918">
    <property type="entry name" value="CYSTEINE DIOXYGENASE"/>
    <property type="match status" value="1"/>
</dbReference>
<feature type="binding site" evidence="6">
    <location>
        <position position="126"/>
    </location>
    <ligand>
        <name>Fe cation</name>
        <dbReference type="ChEBI" id="CHEBI:24875"/>
        <note>catalytic</note>
    </ligand>
</feature>
<organism evidence="7 8">
    <name type="scientific">Paenibacillus piri</name>
    <dbReference type="NCBI Taxonomy" id="2547395"/>
    <lineage>
        <taxon>Bacteria</taxon>
        <taxon>Bacillati</taxon>
        <taxon>Bacillota</taxon>
        <taxon>Bacilli</taxon>
        <taxon>Bacillales</taxon>
        <taxon>Paenibacillaceae</taxon>
        <taxon>Paenibacillus</taxon>
    </lineage>
</organism>
<dbReference type="SUPFAM" id="SSF51182">
    <property type="entry name" value="RmlC-like cupins"/>
    <property type="match status" value="1"/>
</dbReference>
<evidence type="ECO:0000256" key="1">
    <source>
        <dbReference type="ARBA" id="ARBA00006622"/>
    </source>
</evidence>
<dbReference type="InterPro" id="IPR011051">
    <property type="entry name" value="RmlC_Cupin_sf"/>
</dbReference>
<dbReference type="GO" id="GO:0016702">
    <property type="term" value="F:oxidoreductase activity, acting on single donors with incorporation of molecular oxygen, incorporation of two atoms of oxygen"/>
    <property type="evidence" value="ECO:0007669"/>
    <property type="project" value="InterPro"/>
</dbReference>
<evidence type="ECO:0000256" key="2">
    <source>
        <dbReference type="ARBA" id="ARBA00022723"/>
    </source>
</evidence>
<feature type="binding site" evidence="6">
    <location>
        <position position="75"/>
    </location>
    <ligand>
        <name>Fe cation</name>
        <dbReference type="ChEBI" id="CHEBI:24875"/>
        <note>catalytic</note>
    </ligand>
</feature>
<sequence length="163" mass="18551">MKLLESIEQAFRSVNNPAPHELKAIILKLELTPEKVAPYIAEPSSLPYGRTVLRQSDDAEVILIHLPQGSQTFIHDHGASTGCAFILEGRMTNVVYRLDNYGYARESGEIGLQERQFLFATRGQVHQMRNAGPSRLVSFHVYTPRLTDTRTYRTYEQVLDYVI</sequence>
<dbReference type="GO" id="GO:0008198">
    <property type="term" value="F:ferrous iron binding"/>
    <property type="evidence" value="ECO:0007669"/>
    <property type="project" value="TreeGrafter"/>
</dbReference>
<evidence type="ECO:0000313" key="8">
    <source>
        <dbReference type="Proteomes" id="UP000295636"/>
    </source>
</evidence>
<dbReference type="AlphaFoldDB" id="A0A4R5KRT1"/>
<dbReference type="EMBL" id="SMRT01000005">
    <property type="protein sequence ID" value="TDF97517.1"/>
    <property type="molecule type" value="Genomic_DNA"/>
</dbReference>
<dbReference type="Pfam" id="PF05995">
    <property type="entry name" value="CDO_I"/>
    <property type="match status" value="1"/>
</dbReference>
<evidence type="ECO:0008006" key="9">
    <source>
        <dbReference type="Google" id="ProtNLM"/>
    </source>
</evidence>
<feature type="binding site" evidence="6">
    <location>
        <position position="77"/>
    </location>
    <ligand>
        <name>Fe cation</name>
        <dbReference type="ChEBI" id="CHEBI:24875"/>
        <note>catalytic</note>
    </ligand>
</feature>
<evidence type="ECO:0000256" key="6">
    <source>
        <dbReference type="PIRSR" id="PIRSR610300-51"/>
    </source>
</evidence>
<dbReference type="Gene3D" id="2.60.120.10">
    <property type="entry name" value="Jelly Rolls"/>
    <property type="match status" value="1"/>
</dbReference>
<dbReference type="Proteomes" id="UP000295636">
    <property type="component" value="Unassembled WGS sequence"/>
</dbReference>